<evidence type="ECO:0000256" key="1">
    <source>
        <dbReference type="ARBA" id="ARBA00012493"/>
    </source>
</evidence>
<feature type="domain" description="Integrase catalytic" evidence="9">
    <location>
        <begin position="993"/>
        <end position="1118"/>
    </location>
</feature>
<evidence type="ECO:0000256" key="7">
    <source>
        <dbReference type="ARBA" id="ARBA00022918"/>
    </source>
</evidence>
<dbReference type="InterPro" id="IPR001584">
    <property type="entry name" value="Integrase_cat-core"/>
</dbReference>
<proteinExistence type="predicted"/>
<keyword evidence="2" id="KW-0808">Transferase</keyword>
<dbReference type="PROSITE" id="PS50878">
    <property type="entry name" value="RT_POL"/>
    <property type="match status" value="1"/>
</dbReference>
<evidence type="ECO:0000259" key="9">
    <source>
        <dbReference type="PROSITE" id="PS50994"/>
    </source>
</evidence>
<dbReference type="PANTHER" id="PTHR37984">
    <property type="entry name" value="PROTEIN CBG26694"/>
    <property type="match status" value="1"/>
</dbReference>
<dbReference type="InterPro" id="IPR050951">
    <property type="entry name" value="Retrovirus_Pol_polyprotein"/>
</dbReference>
<dbReference type="SUPFAM" id="SSF56672">
    <property type="entry name" value="DNA/RNA polymerases"/>
    <property type="match status" value="1"/>
</dbReference>
<feature type="domain" description="Integrase catalytic" evidence="9">
    <location>
        <begin position="161"/>
        <end position="346"/>
    </location>
</feature>
<organism evidence="10 11">
    <name type="scientific">Cordylochernes scorpioides</name>
    <dbReference type="NCBI Taxonomy" id="51811"/>
    <lineage>
        <taxon>Eukaryota</taxon>
        <taxon>Metazoa</taxon>
        <taxon>Ecdysozoa</taxon>
        <taxon>Arthropoda</taxon>
        <taxon>Chelicerata</taxon>
        <taxon>Arachnida</taxon>
        <taxon>Pseudoscorpiones</taxon>
        <taxon>Cheliferoidea</taxon>
        <taxon>Chernetidae</taxon>
        <taxon>Cordylochernes</taxon>
    </lineage>
</organism>
<dbReference type="InterPro" id="IPR041588">
    <property type="entry name" value="Integrase_H2C2"/>
</dbReference>
<evidence type="ECO:0000313" key="11">
    <source>
        <dbReference type="Proteomes" id="UP001235939"/>
    </source>
</evidence>
<keyword evidence="5" id="KW-0255">Endonuclease</keyword>
<dbReference type="PROSITE" id="PS50994">
    <property type="entry name" value="INTEGRASE"/>
    <property type="match status" value="2"/>
</dbReference>
<evidence type="ECO:0000313" key="10">
    <source>
        <dbReference type="EMBL" id="UYV72169.1"/>
    </source>
</evidence>
<dbReference type="EMBL" id="CP092871">
    <property type="protein sequence ID" value="UYV72169.1"/>
    <property type="molecule type" value="Genomic_DNA"/>
</dbReference>
<dbReference type="Pfam" id="PF17921">
    <property type="entry name" value="Integrase_H2C2"/>
    <property type="match status" value="2"/>
</dbReference>
<dbReference type="CDD" id="cd01647">
    <property type="entry name" value="RT_LTR"/>
    <property type="match status" value="1"/>
</dbReference>
<evidence type="ECO:0000256" key="6">
    <source>
        <dbReference type="ARBA" id="ARBA00022801"/>
    </source>
</evidence>
<evidence type="ECO:0000256" key="3">
    <source>
        <dbReference type="ARBA" id="ARBA00022695"/>
    </source>
</evidence>
<dbReference type="Pfam" id="PF00078">
    <property type="entry name" value="RVT_1"/>
    <property type="match status" value="1"/>
</dbReference>
<dbReference type="InterPro" id="IPR036397">
    <property type="entry name" value="RNaseH_sf"/>
</dbReference>
<dbReference type="Pfam" id="PF17917">
    <property type="entry name" value="RT_RNaseH"/>
    <property type="match status" value="1"/>
</dbReference>
<sequence>MYYQGSLSRNGMKMNRKKNFLRTSNPLNFQQQKKDFWRFRESKRKIHFALKWLIIVQVDGLRTKKEVDPEIRGYWQFQDDLTYQNGLLLRGQRILIPRSMRKEILEKLHQGHFGINKCKSRAKESVWRLGISQEIERMGSSCTKCLKERRPKHEALMPSEFPIRPWQKVGMDLFYLNGRWYLIVCDYYSRYPEISPLQNLTAQEVINRLKSIFARHGTPETIRSDNGPQFQKMAAGKLIPFLQDGIQSMNFDEYVRYFNNYMIAEDKLNVEENRKIAIFLNSVGAEAQRQYYTLPKASTVTSLSEAIDLLRQRYVVKSRPLVIRMKFNDRRQLQGETIADYISALRALAKDCAYGSMEDKLIRDRFIVGTKIKQLRDRLLVETTDLNLDQVVQLATQYEKAQEDNKMFDNTPEGINKIAANDSRTEPNLRERKKISTNFKCLRCGGKHKATSPDCPAKDVKCHQCLKDGKVNQITESSKILETLPFAKDIEYKIFVDTSVPPVQQKLRRLPPVLLDEVHREIQRLVKMDIIEPIVTSKWISPIVVSKKRDGSIRLCIDLREPNKAVILDAYPIPLIEDILSSLHGCKVFTNLDLSQAYHQIRLHPDSRYLTAFITHMGIYQFKRLPYGLSSAPGSFQRYLSELLMYIKVQKSLKFLGHIIDDNGVHLDEELMKPLLYAPPPKDKSGLRSLIGMINWFQKYIPNKRTSTSLFCPKLPTVITTDASHSGIGCVVSQLSEKGEERIVACASRTLSDAERKYSIVEKEALACVWACEKFRRWVWGLKFTLRTDQSSLTTLLTTKGNDRAGLRITRWSARLMNFDYNIEYKKGRDNVLPDYLSRSSLSSYEDYDGEVELIASINQYMLAISEEEFLRECSLCPEIIASKEQLMKPWSNNESLQLNKYFRLRKDLSVQEDLILNEKGKILVPVSLRNKLLSFAHKAHQGMVRTKQRLRESYWWPGMDKDVEDLVTNCWVCKNHDKRLKSIRVPITPVERPANPWTKLGLDIVGPFIDSDIGFRFAITLIDYTSKWPEIFCTNKTTSKVIINFLEDVFSREGFPREIVTDNGTPFISEEFEDFLRSNGIKHIRTVNYHPACNGELENFNKTLKSTVLTAHLQHTE</sequence>
<keyword evidence="4" id="KW-0540">Nuclease</keyword>
<dbReference type="Pfam" id="PF00665">
    <property type="entry name" value="rve"/>
    <property type="match status" value="1"/>
</dbReference>
<evidence type="ECO:0000256" key="2">
    <source>
        <dbReference type="ARBA" id="ARBA00022679"/>
    </source>
</evidence>
<keyword evidence="6" id="KW-0378">Hydrolase</keyword>
<name>A0ABY6KU09_9ARAC</name>
<dbReference type="CDD" id="cd09274">
    <property type="entry name" value="RNase_HI_RT_Ty3"/>
    <property type="match status" value="1"/>
</dbReference>
<dbReference type="Gene3D" id="3.10.10.10">
    <property type="entry name" value="HIV Type 1 Reverse Transcriptase, subunit A, domain 1"/>
    <property type="match status" value="1"/>
</dbReference>
<dbReference type="InterPro" id="IPR012337">
    <property type="entry name" value="RNaseH-like_sf"/>
</dbReference>
<dbReference type="InterPro" id="IPR041373">
    <property type="entry name" value="RT_RNaseH"/>
</dbReference>
<feature type="non-terminal residue" evidence="10">
    <location>
        <position position="1"/>
    </location>
</feature>
<dbReference type="Gene3D" id="3.30.70.270">
    <property type="match status" value="1"/>
</dbReference>
<evidence type="ECO:0000259" key="8">
    <source>
        <dbReference type="PROSITE" id="PS50878"/>
    </source>
</evidence>
<reference evidence="10 11" key="1">
    <citation type="submission" date="2022-01" db="EMBL/GenBank/DDBJ databases">
        <title>A chromosomal length assembly of Cordylochernes scorpioides.</title>
        <authorList>
            <person name="Zeh D."/>
            <person name="Zeh J."/>
        </authorList>
    </citation>
    <scope>NUCLEOTIDE SEQUENCE [LARGE SCALE GENOMIC DNA]</scope>
    <source>
        <strain evidence="10">IN4F17</strain>
        <tissue evidence="10">Whole Body</tissue>
    </source>
</reference>
<dbReference type="Gene3D" id="3.30.420.10">
    <property type="entry name" value="Ribonuclease H-like superfamily/Ribonuclease H"/>
    <property type="match status" value="2"/>
</dbReference>
<gene>
    <name evidence="10" type="ORF">LAZ67_9002058</name>
</gene>
<keyword evidence="3" id="KW-0548">Nucleotidyltransferase</keyword>
<dbReference type="SUPFAM" id="SSF53098">
    <property type="entry name" value="Ribonuclease H-like"/>
    <property type="match status" value="2"/>
</dbReference>
<dbReference type="InterPro" id="IPR000477">
    <property type="entry name" value="RT_dom"/>
</dbReference>
<evidence type="ECO:0000256" key="5">
    <source>
        <dbReference type="ARBA" id="ARBA00022759"/>
    </source>
</evidence>
<dbReference type="Gene3D" id="1.10.340.70">
    <property type="match status" value="2"/>
</dbReference>
<dbReference type="InterPro" id="IPR043502">
    <property type="entry name" value="DNA/RNA_pol_sf"/>
</dbReference>
<protein>
    <recommendedName>
        <fullName evidence="1">RNA-directed DNA polymerase</fullName>
        <ecNumber evidence="1">2.7.7.49</ecNumber>
    </recommendedName>
</protein>
<evidence type="ECO:0000256" key="4">
    <source>
        <dbReference type="ARBA" id="ARBA00022722"/>
    </source>
</evidence>
<keyword evidence="7" id="KW-0695">RNA-directed DNA polymerase</keyword>
<dbReference type="Proteomes" id="UP001235939">
    <property type="component" value="Chromosome 09"/>
</dbReference>
<keyword evidence="11" id="KW-1185">Reference proteome</keyword>
<dbReference type="InterPro" id="IPR043128">
    <property type="entry name" value="Rev_trsase/Diguanyl_cyclase"/>
</dbReference>
<dbReference type="EC" id="2.7.7.49" evidence="1"/>
<accession>A0ABY6KU09</accession>
<dbReference type="PANTHER" id="PTHR37984:SF15">
    <property type="entry name" value="INTEGRASE CATALYTIC DOMAIN-CONTAINING PROTEIN"/>
    <property type="match status" value="1"/>
</dbReference>
<feature type="domain" description="Reverse transcriptase" evidence="8">
    <location>
        <begin position="527"/>
        <end position="732"/>
    </location>
</feature>